<evidence type="ECO:0000313" key="3">
    <source>
        <dbReference type="EMBL" id="EIW75575.1"/>
    </source>
</evidence>
<feature type="region of interest" description="Disordered" evidence="2">
    <location>
        <begin position="1"/>
        <end position="48"/>
    </location>
</feature>
<gene>
    <name evidence="3" type="ORF">CONPUDRAFT_169378</name>
</gene>
<proteinExistence type="predicted"/>
<organism evidence="3 4">
    <name type="scientific">Coniophora puteana (strain RWD-64-598)</name>
    <name type="common">Brown rot fungus</name>
    <dbReference type="NCBI Taxonomy" id="741705"/>
    <lineage>
        <taxon>Eukaryota</taxon>
        <taxon>Fungi</taxon>
        <taxon>Dikarya</taxon>
        <taxon>Basidiomycota</taxon>
        <taxon>Agaricomycotina</taxon>
        <taxon>Agaricomycetes</taxon>
        <taxon>Agaricomycetidae</taxon>
        <taxon>Boletales</taxon>
        <taxon>Coniophorineae</taxon>
        <taxon>Coniophoraceae</taxon>
        <taxon>Coniophora</taxon>
    </lineage>
</organism>
<sequence length="202" mass="21658">MHAVSQTQTRTSPDVDLSATLPPASQISSASLANGLPPRPASTASATALSGLEHLQAIPMSVQSTTHTSTSLETGGKPSESSPARTPELIEAEVVILTEALAVTQAQLREARAREVGIKRSLNSLGARPLESEEELRTNAELLSELNAAKEEARVERRRRIQAETRLEEVKAERQTPFVVPALLEIFKEISTVTESVSSVVC</sequence>
<dbReference type="Proteomes" id="UP000053558">
    <property type="component" value="Unassembled WGS sequence"/>
</dbReference>
<evidence type="ECO:0000256" key="1">
    <source>
        <dbReference type="SAM" id="Coils"/>
    </source>
</evidence>
<evidence type="ECO:0000256" key="2">
    <source>
        <dbReference type="SAM" id="MobiDB-lite"/>
    </source>
</evidence>
<feature type="compositionally biased region" description="Polar residues" evidence="2">
    <location>
        <begin position="62"/>
        <end position="84"/>
    </location>
</feature>
<protein>
    <submittedName>
        <fullName evidence="3">Uncharacterized protein</fullName>
    </submittedName>
</protein>
<feature type="compositionally biased region" description="Polar residues" evidence="2">
    <location>
        <begin position="1"/>
        <end position="12"/>
    </location>
</feature>
<dbReference type="EMBL" id="JH711588">
    <property type="protein sequence ID" value="EIW75575.1"/>
    <property type="molecule type" value="Genomic_DNA"/>
</dbReference>
<accession>A0A5M3MAC1</accession>
<keyword evidence="4" id="KW-1185">Reference proteome</keyword>
<dbReference type="RefSeq" id="XP_007774279.1">
    <property type="nucleotide sequence ID" value="XM_007776089.1"/>
</dbReference>
<reference evidence="4" key="1">
    <citation type="journal article" date="2012" name="Science">
        <title>The Paleozoic origin of enzymatic lignin decomposition reconstructed from 31 fungal genomes.</title>
        <authorList>
            <person name="Floudas D."/>
            <person name="Binder M."/>
            <person name="Riley R."/>
            <person name="Barry K."/>
            <person name="Blanchette R.A."/>
            <person name="Henrissat B."/>
            <person name="Martinez A.T."/>
            <person name="Otillar R."/>
            <person name="Spatafora J.W."/>
            <person name="Yadav J.S."/>
            <person name="Aerts A."/>
            <person name="Benoit I."/>
            <person name="Boyd A."/>
            <person name="Carlson A."/>
            <person name="Copeland A."/>
            <person name="Coutinho P.M."/>
            <person name="de Vries R.P."/>
            <person name="Ferreira P."/>
            <person name="Findley K."/>
            <person name="Foster B."/>
            <person name="Gaskell J."/>
            <person name="Glotzer D."/>
            <person name="Gorecki P."/>
            <person name="Heitman J."/>
            <person name="Hesse C."/>
            <person name="Hori C."/>
            <person name="Igarashi K."/>
            <person name="Jurgens J.A."/>
            <person name="Kallen N."/>
            <person name="Kersten P."/>
            <person name="Kohler A."/>
            <person name="Kuees U."/>
            <person name="Kumar T.K.A."/>
            <person name="Kuo A."/>
            <person name="LaButti K."/>
            <person name="Larrondo L.F."/>
            <person name="Lindquist E."/>
            <person name="Ling A."/>
            <person name="Lombard V."/>
            <person name="Lucas S."/>
            <person name="Lundell T."/>
            <person name="Martin R."/>
            <person name="McLaughlin D.J."/>
            <person name="Morgenstern I."/>
            <person name="Morin E."/>
            <person name="Murat C."/>
            <person name="Nagy L.G."/>
            <person name="Nolan M."/>
            <person name="Ohm R.A."/>
            <person name="Patyshakuliyeva A."/>
            <person name="Rokas A."/>
            <person name="Ruiz-Duenas F.J."/>
            <person name="Sabat G."/>
            <person name="Salamov A."/>
            <person name="Samejima M."/>
            <person name="Schmutz J."/>
            <person name="Slot J.C."/>
            <person name="St John F."/>
            <person name="Stenlid J."/>
            <person name="Sun H."/>
            <person name="Sun S."/>
            <person name="Syed K."/>
            <person name="Tsang A."/>
            <person name="Wiebenga A."/>
            <person name="Young D."/>
            <person name="Pisabarro A."/>
            <person name="Eastwood D.C."/>
            <person name="Martin F."/>
            <person name="Cullen D."/>
            <person name="Grigoriev I.V."/>
            <person name="Hibbett D.S."/>
        </authorList>
    </citation>
    <scope>NUCLEOTIDE SEQUENCE [LARGE SCALE GENOMIC DNA]</scope>
    <source>
        <strain evidence="4">RWD-64-598 SS2</strain>
    </source>
</reference>
<dbReference type="GeneID" id="19206207"/>
<comment type="caution">
    <text evidence="3">The sequence shown here is derived from an EMBL/GenBank/DDBJ whole genome shotgun (WGS) entry which is preliminary data.</text>
</comment>
<name>A0A5M3MAC1_CONPW</name>
<feature type="coiled-coil region" evidence="1">
    <location>
        <begin position="132"/>
        <end position="173"/>
    </location>
</feature>
<dbReference type="KEGG" id="cput:CONPUDRAFT_169378"/>
<feature type="compositionally biased region" description="Polar residues" evidence="2">
    <location>
        <begin position="23"/>
        <end position="32"/>
    </location>
</feature>
<dbReference type="AlphaFoldDB" id="A0A5M3MAC1"/>
<feature type="region of interest" description="Disordered" evidence="2">
    <location>
        <begin position="62"/>
        <end position="85"/>
    </location>
</feature>
<keyword evidence="1" id="KW-0175">Coiled coil</keyword>
<evidence type="ECO:0000313" key="4">
    <source>
        <dbReference type="Proteomes" id="UP000053558"/>
    </source>
</evidence>